<comment type="caution">
    <text evidence="1">The sequence shown here is derived from an EMBL/GenBank/DDBJ whole genome shotgun (WGS) entry which is preliminary data.</text>
</comment>
<gene>
    <name evidence="1" type="ORF">GSI_09891</name>
</gene>
<evidence type="ECO:0000313" key="2">
    <source>
        <dbReference type="Proteomes" id="UP000230002"/>
    </source>
</evidence>
<dbReference type="Gene3D" id="3.40.50.300">
    <property type="entry name" value="P-loop containing nucleotide triphosphate hydrolases"/>
    <property type="match status" value="1"/>
</dbReference>
<dbReference type="STRING" id="1077348.A0A2G8S2N9"/>
<reference evidence="1 2" key="1">
    <citation type="journal article" date="2015" name="Sci. Rep.">
        <title>Chromosome-level genome map provides insights into diverse defense mechanisms in the medicinal fungus Ganoderma sinense.</title>
        <authorList>
            <person name="Zhu Y."/>
            <person name="Xu J."/>
            <person name="Sun C."/>
            <person name="Zhou S."/>
            <person name="Xu H."/>
            <person name="Nelson D.R."/>
            <person name="Qian J."/>
            <person name="Song J."/>
            <person name="Luo H."/>
            <person name="Xiang L."/>
            <person name="Li Y."/>
            <person name="Xu Z."/>
            <person name="Ji A."/>
            <person name="Wang L."/>
            <person name="Lu S."/>
            <person name="Hayward A."/>
            <person name="Sun W."/>
            <person name="Li X."/>
            <person name="Schwartz D.C."/>
            <person name="Wang Y."/>
            <person name="Chen S."/>
        </authorList>
    </citation>
    <scope>NUCLEOTIDE SEQUENCE [LARGE SCALE GENOMIC DNA]</scope>
    <source>
        <strain evidence="1 2">ZZ0214-1</strain>
    </source>
</reference>
<dbReference type="InterPro" id="IPR027417">
    <property type="entry name" value="P-loop_NTPase"/>
</dbReference>
<dbReference type="Proteomes" id="UP000230002">
    <property type="component" value="Unassembled WGS sequence"/>
</dbReference>
<sequence length="132" mass="14873">MTMTTKLKRRISSYGDRPNEFEEVSEYFRAHFIQVHRRKDVSHRPLYLHFTSMLVRISLISSFTPLRGGRSQARRAPTFPAMPHADHVLASLSFSVSVIGAIALQDIKATQAIIINVGEAIMRSHLTKIGLA</sequence>
<name>A0A2G8S2N9_9APHY</name>
<evidence type="ECO:0000313" key="1">
    <source>
        <dbReference type="EMBL" id="PIL28040.1"/>
    </source>
</evidence>
<dbReference type="AlphaFoldDB" id="A0A2G8S2N9"/>
<keyword evidence="2" id="KW-1185">Reference proteome</keyword>
<dbReference type="OrthoDB" id="5817230at2759"/>
<dbReference type="EMBL" id="AYKW01000030">
    <property type="protein sequence ID" value="PIL28040.1"/>
    <property type="molecule type" value="Genomic_DNA"/>
</dbReference>
<protein>
    <submittedName>
        <fullName evidence="1">Uncharacterized protein</fullName>
    </submittedName>
</protein>
<organism evidence="1 2">
    <name type="scientific">Ganoderma sinense ZZ0214-1</name>
    <dbReference type="NCBI Taxonomy" id="1077348"/>
    <lineage>
        <taxon>Eukaryota</taxon>
        <taxon>Fungi</taxon>
        <taxon>Dikarya</taxon>
        <taxon>Basidiomycota</taxon>
        <taxon>Agaricomycotina</taxon>
        <taxon>Agaricomycetes</taxon>
        <taxon>Polyporales</taxon>
        <taxon>Polyporaceae</taxon>
        <taxon>Ganoderma</taxon>
    </lineage>
</organism>
<accession>A0A2G8S2N9</accession>
<proteinExistence type="predicted"/>